<dbReference type="PROSITE" id="PS51767">
    <property type="entry name" value="PEPTIDASE_A1"/>
    <property type="match status" value="1"/>
</dbReference>
<dbReference type="GO" id="GO:0006508">
    <property type="term" value="P:proteolysis"/>
    <property type="evidence" value="ECO:0007669"/>
    <property type="project" value="UniProtKB-KW"/>
</dbReference>
<reference evidence="5" key="1">
    <citation type="submission" date="2023-02" db="EMBL/GenBank/DDBJ databases">
        <title>Genome of toxic invasive species Heracleum sosnowskyi carries increased number of genes despite the absence of recent whole-genome duplications.</title>
        <authorList>
            <person name="Schelkunov M."/>
            <person name="Shtratnikova V."/>
            <person name="Makarenko M."/>
            <person name="Klepikova A."/>
            <person name="Omelchenko D."/>
            <person name="Novikova G."/>
            <person name="Obukhova E."/>
            <person name="Bogdanov V."/>
            <person name="Penin A."/>
            <person name="Logacheva M."/>
        </authorList>
    </citation>
    <scope>NUCLEOTIDE SEQUENCE</scope>
    <source>
        <strain evidence="5">Hsosn_3</strain>
        <tissue evidence="5">Leaf</tissue>
    </source>
</reference>
<dbReference type="Gene3D" id="2.40.70.10">
    <property type="entry name" value="Acid Proteases"/>
    <property type="match status" value="2"/>
</dbReference>
<dbReference type="Proteomes" id="UP001237642">
    <property type="component" value="Unassembled WGS sequence"/>
</dbReference>
<keyword evidence="2" id="KW-1015">Disulfide bond</keyword>
<accession>A0AAD8HSJ5</accession>
<protein>
    <recommendedName>
        <fullName evidence="4">Peptidase A1 domain-containing protein</fullName>
    </recommendedName>
</protein>
<dbReference type="InterPro" id="IPR021109">
    <property type="entry name" value="Peptidase_aspartic_dom_sf"/>
</dbReference>
<dbReference type="InterPro" id="IPR033121">
    <property type="entry name" value="PEPTIDASE_A1"/>
</dbReference>
<evidence type="ECO:0000313" key="6">
    <source>
        <dbReference type="Proteomes" id="UP001237642"/>
    </source>
</evidence>
<dbReference type="PANTHER" id="PTHR47966">
    <property type="entry name" value="BETA-SITE APP-CLEAVING ENZYME, ISOFORM A-RELATED"/>
    <property type="match status" value="1"/>
</dbReference>
<evidence type="ECO:0000259" key="4">
    <source>
        <dbReference type="PROSITE" id="PS51767"/>
    </source>
</evidence>
<dbReference type="EMBL" id="JAUIZM010000008">
    <property type="protein sequence ID" value="KAK1371682.1"/>
    <property type="molecule type" value="Genomic_DNA"/>
</dbReference>
<dbReference type="PROSITE" id="PS00141">
    <property type="entry name" value="ASP_PROTEASE"/>
    <property type="match status" value="1"/>
</dbReference>
<dbReference type="AlphaFoldDB" id="A0AAD8HSJ5"/>
<evidence type="ECO:0000256" key="3">
    <source>
        <dbReference type="RuleBase" id="RU000454"/>
    </source>
</evidence>
<dbReference type="FunFam" id="2.40.70.10:FF:000008">
    <property type="entry name" value="Cathepsin D"/>
    <property type="match status" value="1"/>
</dbReference>
<keyword evidence="6" id="KW-1185">Reference proteome</keyword>
<evidence type="ECO:0000313" key="5">
    <source>
        <dbReference type="EMBL" id="KAK1371682.1"/>
    </source>
</evidence>
<feature type="domain" description="Peptidase A1" evidence="4">
    <location>
        <begin position="58"/>
        <end position="237"/>
    </location>
</feature>
<dbReference type="InterPro" id="IPR001461">
    <property type="entry name" value="Aspartic_peptidase_A1"/>
</dbReference>
<sequence length="237" mass="25715">MPTATKLDKDESGKKVDITGYRGPLSLGCGSSVTSSNLLIVVPKVRPLIELHLHLNSIPDIFYTLHHIDYVTVIFDTGSSNLSVPSAKCHLSVACFFHAKYKSSQSSSYKKNGTSVAIQYGIGAISGFFSQDNVKVGDLVVKKQDFIEATREPGVTFVAAKFDGILGLGFQEISVGHAMPADEGGEIVFGGVDPNHYKGKHTYVPVTHKGYWQFDMGDVLIDEKETGMLFLVLITAQ</sequence>
<reference evidence="5" key="2">
    <citation type="submission" date="2023-05" db="EMBL/GenBank/DDBJ databases">
        <authorList>
            <person name="Schelkunov M.I."/>
        </authorList>
    </citation>
    <scope>NUCLEOTIDE SEQUENCE</scope>
    <source>
        <strain evidence="5">Hsosn_3</strain>
        <tissue evidence="5">Leaf</tissue>
    </source>
</reference>
<dbReference type="InterPro" id="IPR001969">
    <property type="entry name" value="Aspartic_peptidase_AS"/>
</dbReference>
<dbReference type="Pfam" id="PF00026">
    <property type="entry name" value="Asp"/>
    <property type="match status" value="2"/>
</dbReference>
<dbReference type="GO" id="GO:0004190">
    <property type="term" value="F:aspartic-type endopeptidase activity"/>
    <property type="evidence" value="ECO:0007669"/>
    <property type="project" value="UniProtKB-KW"/>
</dbReference>
<keyword evidence="3" id="KW-0645">Protease</keyword>
<evidence type="ECO:0000256" key="2">
    <source>
        <dbReference type="PIRSR" id="PIRSR601461-2"/>
    </source>
</evidence>
<comment type="caution">
    <text evidence="5">The sequence shown here is derived from an EMBL/GenBank/DDBJ whole genome shotgun (WGS) entry which is preliminary data.</text>
</comment>
<proteinExistence type="inferred from homology"/>
<dbReference type="SUPFAM" id="SSF50630">
    <property type="entry name" value="Acid proteases"/>
    <property type="match status" value="1"/>
</dbReference>
<comment type="similarity">
    <text evidence="1 3">Belongs to the peptidase A1 family.</text>
</comment>
<feature type="disulfide bond" evidence="2">
    <location>
        <begin position="89"/>
        <end position="95"/>
    </location>
</feature>
<name>A0AAD8HSJ5_9APIA</name>
<dbReference type="PANTHER" id="PTHR47966:SF39">
    <property type="entry name" value="EUKARYOTIC ASPARTYL PROTEASE FAMILY PROTEIN"/>
    <property type="match status" value="1"/>
</dbReference>
<organism evidence="5 6">
    <name type="scientific">Heracleum sosnowskyi</name>
    <dbReference type="NCBI Taxonomy" id="360622"/>
    <lineage>
        <taxon>Eukaryota</taxon>
        <taxon>Viridiplantae</taxon>
        <taxon>Streptophyta</taxon>
        <taxon>Embryophyta</taxon>
        <taxon>Tracheophyta</taxon>
        <taxon>Spermatophyta</taxon>
        <taxon>Magnoliopsida</taxon>
        <taxon>eudicotyledons</taxon>
        <taxon>Gunneridae</taxon>
        <taxon>Pentapetalae</taxon>
        <taxon>asterids</taxon>
        <taxon>campanulids</taxon>
        <taxon>Apiales</taxon>
        <taxon>Apiaceae</taxon>
        <taxon>Apioideae</taxon>
        <taxon>apioid superclade</taxon>
        <taxon>Tordylieae</taxon>
        <taxon>Tordyliinae</taxon>
        <taxon>Heracleum</taxon>
    </lineage>
</organism>
<gene>
    <name evidence="5" type="ORF">POM88_037774</name>
</gene>
<evidence type="ECO:0000256" key="1">
    <source>
        <dbReference type="ARBA" id="ARBA00007447"/>
    </source>
</evidence>
<keyword evidence="3" id="KW-0064">Aspartyl protease</keyword>
<keyword evidence="3" id="KW-0378">Hydrolase</keyword>
<dbReference type="PRINTS" id="PR00792">
    <property type="entry name" value="PEPSIN"/>
</dbReference>